<name>A0A6N2ZUS4_CLOBU</name>
<keyword evidence="1" id="KW-0175">Coiled coil</keyword>
<dbReference type="EMBL" id="CACRTU010000009">
    <property type="protein sequence ID" value="VYT81698.1"/>
    <property type="molecule type" value="Genomic_DNA"/>
</dbReference>
<dbReference type="RefSeq" id="WP_156736240.1">
    <property type="nucleotide sequence ID" value="NZ_CACRTU010000009.1"/>
</dbReference>
<organism evidence="2">
    <name type="scientific">Clostridium butyricum</name>
    <dbReference type="NCBI Taxonomy" id="1492"/>
    <lineage>
        <taxon>Bacteria</taxon>
        <taxon>Bacillati</taxon>
        <taxon>Bacillota</taxon>
        <taxon>Clostridia</taxon>
        <taxon>Eubacteriales</taxon>
        <taxon>Clostridiaceae</taxon>
        <taxon>Clostridium</taxon>
    </lineage>
</organism>
<feature type="coiled-coil region" evidence="1">
    <location>
        <begin position="3"/>
        <end position="30"/>
    </location>
</feature>
<dbReference type="InterPro" id="IPR053842">
    <property type="entry name" value="NikA-like"/>
</dbReference>
<sequence length="103" mass="11839">MRKRNLQTNIRMSEKEMEQIKRKAKSANMTFSNYVITSALNNEIIVIDGIKDFTHQLSKVGTNLNQLTILCHQGKINCADITSVNKVLSDLWGYLVSIRKRKK</sequence>
<protein>
    <submittedName>
        <fullName evidence="2">Uncharacterized protein</fullName>
    </submittedName>
</protein>
<dbReference type="AlphaFoldDB" id="A0A6N2ZUS4"/>
<evidence type="ECO:0000313" key="2">
    <source>
        <dbReference type="EMBL" id="VYT81698.1"/>
    </source>
</evidence>
<gene>
    <name evidence="2" type="ORF">CBLFYP62_00814</name>
</gene>
<reference evidence="2" key="1">
    <citation type="submission" date="2019-11" db="EMBL/GenBank/DDBJ databases">
        <authorList>
            <person name="Feng L."/>
        </authorList>
    </citation>
    <scope>NUCLEOTIDE SEQUENCE</scope>
    <source>
        <strain evidence="2">CButyricumLFYP62</strain>
    </source>
</reference>
<proteinExistence type="predicted"/>
<dbReference type="Pfam" id="PF21983">
    <property type="entry name" value="NikA-like"/>
    <property type="match status" value="1"/>
</dbReference>
<accession>A0A6N2ZUS4</accession>
<evidence type="ECO:0000256" key="1">
    <source>
        <dbReference type="SAM" id="Coils"/>
    </source>
</evidence>